<dbReference type="EMBL" id="WFLN01000004">
    <property type="protein sequence ID" value="KAB8033802.1"/>
    <property type="molecule type" value="Genomic_DNA"/>
</dbReference>
<accession>A0A833N5H0</accession>
<dbReference type="RefSeq" id="WP_152211887.1">
    <property type="nucleotide sequence ID" value="NZ_WFLN01000004.1"/>
</dbReference>
<evidence type="ECO:0000313" key="4">
    <source>
        <dbReference type="Proteomes" id="UP000442694"/>
    </source>
</evidence>
<comment type="caution">
    <text evidence="3">The sequence shown here is derived from an EMBL/GenBank/DDBJ whole genome shotgun (WGS) entry which is preliminary data.</text>
</comment>
<evidence type="ECO:0000259" key="2">
    <source>
        <dbReference type="Pfam" id="PF08975"/>
    </source>
</evidence>
<dbReference type="SUPFAM" id="SSF55144">
    <property type="entry name" value="LigT-like"/>
    <property type="match status" value="1"/>
</dbReference>
<protein>
    <submittedName>
        <fullName evidence="3">DUF1868 domain-containing protein</fullName>
    </submittedName>
</protein>
<name>A0A833N5H0_9BACT</name>
<feature type="domain" description="DUF1868" evidence="2">
    <location>
        <begin position="40"/>
        <end position="102"/>
    </location>
</feature>
<dbReference type="InterPro" id="IPR009097">
    <property type="entry name" value="Cyclic_Pdiesterase"/>
</dbReference>
<organism evidence="3 4">
    <name type="scientific">Fluviispira multicolorata</name>
    <dbReference type="NCBI Taxonomy" id="2654512"/>
    <lineage>
        <taxon>Bacteria</taxon>
        <taxon>Pseudomonadati</taxon>
        <taxon>Bdellovibrionota</taxon>
        <taxon>Oligoflexia</taxon>
        <taxon>Silvanigrellales</taxon>
        <taxon>Silvanigrellaceae</taxon>
        <taxon>Fluviispira</taxon>
    </lineage>
</organism>
<gene>
    <name evidence="3" type="ORF">GCL57_03580</name>
</gene>
<feature type="transmembrane region" description="Helical" evidence="1">
    <location>
        <begin position="12"/>
        <end position="33"/>
    </location>
</feature>
<dbReference type="InterPro" id="IPR015069">
    <property type="entry name" value="2H-PEstase_DUF1868"/>
</dbReference>
<reference evidence="3 4" key="1">
    <citation type="submission" date="2019-10" db="EMBL/GenBank/DDBJ databases">
        <title>New genus of Silvanigrellaceae.</title>
        <authorList>
            <person name="Pitt A."/>
            <person name="Hahn M.W."/>
        </authorList>
    </citation>
    <scope>NUCLEOTIDE SEQUENCE [LARGE SCALE GENOMIC DNA]</scope>
    <source>
        <strain evidence="3 4">33A1-SZDP</strain>
    </source>
</reference>
<sequence length="251" mass="28989">MSLSLLIKSVFYSYLNVIFIVLIGIIFFFQLSAHAVLTKIDSSGNYCSFPGVTVISNIKDENREMWQKVYKKLSDIPLITEYFALLPVESYHMTTINLYTKKYEGGKKGRKWKTFVTSRFSFFKNLKATLESNAFEPRVNSATLLTPKVSSIISLLVPLDDSQKEKIYDVATQYGIVKKIPNPFHVTLAYSYKKVPDEIRIEINKKVNDILKSILASYEKQPIVFKQPKLSYFLNMTAYLEWNENIKDIDI</sequence>
<evidence type="ECO:0000313" key="3">
    <source>
        <dbReference type="EMBL" id="KAB8033802.1"/>
    </source>
</evidence>
<keyword evidence="1" id="KW-0812">Transmembrane</keyword>
<dbReference type="AlphaFoldDB" id="A0A833N5H0"/>
<dbReference type="Pfam" id="PF08975">
    <property type="entry name" value="2H-phosphodiest"/>
    <property type="match status" value="1"/>
</dbReference>
<evidence type="ECO:0000256" key="1">
    <source>
        <dbReference type="SAM" id="Phobius"/>
    </source>
</evidence>
<dbReference type="Proteomes" id="UP000442694">
    <property type="component" value="Unassembled WGS sequence"/>
</dbReference>
<keyword evidence="1" id="KW-0472">Membrane</keyword>
<keyword evidence="4" id="KW-1185">Reference proteome</keyword>
<keyword evidence="1" id="KW-1133">Transmembrane helix</keyword>
<dbReference type="Gene3D" id="3.90.1140.10">
    <property type="entry name" value="Cyclic phosphodiesterase"/>
    <property type="match status" value="1"/>
</dbReference>
<proteinExistence type="predicted"/>